<dbReference type="AlphaFoldDB" id="A0A090DVY3"/>
<dbReference type="Proteomes" id="UP000046373">
    <property type="component" value="Unassembled WGS sequence"/>
</dbReference>
<evidence type="ECO:0000313" key="2">
    <source>
        <dbReference type="EMBL" id="CDX21197.1"/>
    </source>
</evidence>
<reference evidence="2 3" key="1">
    <citation type="submission" date="2014-08" db="EMBL/GenBank/DDBJ databases">
        <authorList>
            <person name="Moulin Lionel"/>
        </authorList>
    </citation>
    <scope>NUCLEOTIDE SEQUENCE [LARGE SCALE GENOMIC DNA]</scope>
</reference>
<dbReference type="InterPro" id="IPR057447">
    <property type="entry name" value="Bbp19-like_phage"/>
</dbReference>
<evidence type="ECO:0000313" key="3">
    <source>
        <dbReference type="Proteomes" id="UP000046373"/>
    </source>
</evidence>
<dbReference type="EMBL" id="CCNB01000003">
    <property type="protein sequence ID" value="CDX21197.1"/>
    <property type="molecule type" value="Genomic_DNA"/>
</dbReference>
<organism evidence="2 3">
    <name type="scientific">Mesorhizobium plurifarium</name>
    <dbReference type="NCBI Taxonomy" id="69974"/>
    <lineage>
        <taxon>Bacteria</taxon>
        <taxon>Pseudomonadati</taxon>
        <taxon>Pseudomonadota</taxon>
        <taxon>Alphaproteobacteria</taxon>
        <taxon>Hyphomicrobiales</taxon>
        <taxon>Phyllobacteriaceae</taxon>
        <taxon>Mesorhizobium</taxon>
    </lineage>
</organism>
<dbReference type="GeneID" id="31887990"/>
<accession>A0A090DVY3</accession>
<sequence>MSRKRFARLSDAGGPLAAREALTKAYRRVFSGEDGELVLADLTATTGYYRRPSYGDWLARTKTPDGFELHSALSNARAEVVQHIMGFLTLEDADLAALEKAARAEER</sequence>
<proteinExistence type="predicted"/>
<dbReference type="Pfam" id="PF25181">
    <property type="entry name" value="Phage_Bbp19"/>
    <property type="match status" value="1"/>
</dbReference>
<feature type="domain" description="Bbp19-like phage" evidence="1">
    <location>
        <begin position="26"/>
        <end position="99"/>
    </location>
</feature>
<gene>
    <name evidence="2" type="ORF">MPLDJ20_110366</name>
</gene>
<evidence type="ECO:0000259" key="1">
    <source>
        <dbReference type="Pfam" id="PF25181"/>
    </source>
</evidence>
<protein>
    <recommendedName>
        <fullName evidence="1">Bbp19-like phage domain-containing protein</fullName>
    </recommendedName>
</protein>
<name>A0A090DVY3_MESPL</name>